<reference evidence="6" key="2">
    <citation type="submission" date="2020-09" db="EMBL/GenBank/DDBJ databases">
        <authorList>
            <person name="Sun Q."/>
            <person name="Ohkuma M."/>
        </authorList>
    </citation>
    <scope>NUCLEOTIDE SEQUENCE</scope>
    <source>
        <strain evidence="6">JCM 17820</strain>
    </source>
</reference>
<dbReference type="GO" id="GO:0005524">
    <property type="term" value="F:ATP binding"/>
    <property type="evidence" value="ECO:0007669"/>
    <property type="project" value="UniProtKB-KW"/>
</dbReference>
<dbReference type="InterPro" id="IPR041664">
    <property type="entry name" value="AAA_16"/>
</dbReference>
<sequence>MIVDRSVFDDSHLPQRLQHRDAEVNQLARALEPAKQGDPADDLLISGPPGVGKSVLTRHTIDRLATRADVQYARIECMGQTTASIIRDVLGAIGDRPPQNTAREDLCLQLRERVTDPVVVVLDEASEVHETKALDRLADVEYISMVVICYDPDDWLSQAPNRIARRFHGRQLRLDRYGVDELADILEPRAREGLEHGAVARDQLETIADEVAGVARFGIYSLLAAATLAKDRGHDEVLDVDVADAYPLAQEWMRQAALDSLAFHHHVLYEIIREAETIDSRTLHQRYDAIADDIYAGRQRTPLIKRTRRDKLAKLHGYDLIGQEGGTKDRIYWVLDESVRSGYDIDVRVAATKDSEL</sequence>
<evidence type="ECO:0000256" key="2">
    <source>
        <dbReference type="ARBA" id="ARBA00022741"/>
    </source>
</evidence>
<evidence type="ECO:0000259" key="5">
    <source>
        <dbReference type="Pfam" id="PF22703"/>
    </source>
</evidence>
<name>A0A830GF90_9EURY</name>
<dbReference type="Pfam" id="PF13191">
    <property type="entry name" value="AAA_16"/>
    <property type="match status" value="1"/>
</dbReference>
<dbReference type="InterPro" id="IPR055237">
    <property type="entry name" value="Cdc6_lid"/>
</dbReference>
<keyword evidence="6" id="KW-0132">Cell division</keyword>
<keyword evidence="7" id="KW-1185">Reference proteome</keyword>
<accession>A0A830GF90</accession>
<comment type="caution">
    <text evidence="6">The sequence shown here is derived from an EMBL/GenBank/DDBJ whole genome shotgun (WGS) entry which is preliminary data.</text>
</comment>
<protein>
    <submittedName>
        <fullName evidence="6">Cell division control protein Cdc6</fullName>
    </submittedName>
</protein>
<evidence type="ECO:0000256" key="3">
    <source>
        <dbReference type="ARBA" id="ARBA00022840"/>
    </source>
</evidence>
<evidence type="ECO:0000313" key="7">
    <source>
        <dbReference type="Proteomes" id="UP000605784"/>
    </source>
</evidence>
<organism evidence="6 7">
    <name type="scientific">Haloarcula pellucida</name>
    <dbReference type="NCBI Taxonomy" id="1427151"/>
    <lineage>
        <taxon>Archaea</taxon>
        <taxon>Methanobacteriati</taxon>
        <taxon>Methanobacteriota</taxon>
        <taxon>Stenosarchaea group</taxon>
        <taxon>Halobacteria</taxon>
        <taxon>Halobacteriales</taxon>
        <taxon>Haloarculaceae</taxon>
        <taxon>Haloarcula</taxon>
    </lineage>
</organism>
<proteinExistence type="predicted"/>
<dbReference type="Proteomes" id="UP000605784">
    <property type="component" value="Unassembled WGS sequence"/>
</dbReference>
<dbReference type="PANTHER" id="PTHR10763">
    <property type="entry name" value="CELL DIVISION CONTROL PROTEIN 6-RELATED"/>
    <property type="match status" value="1"/>
</dbReference>
<dbReference type="Gene3D" id="1.10.8.60">
    <property type="match status" value="1"/>
</dbReference>
<dbReference type="InterPro" id="IPR027417">
    <property type="entry name" value="P-loop_NTPase"/>
</dbReference>
<keyword evidence="6" id="KW-0131">Cell cycle</keyword>
<dbReference type="PANTHER" id="PTHR10763:SF22">
    <property type="entry name" value="ORC1-TYPE DNA REPLICATION PROTEIN"/>
    <property type="match status" value="1"/>
</dbReference>
<keyword evidence="2" id="KW-0547">Nucleotide-binding</keyword>
<keyword evidence="3" id="KW-0067">ATP-binding</keyword>
<feature type="domain" description="Cdc6 AAA+ ATPase-type lid" evidence="5">
    <location>
        <begin position="184"/>
        <end position="245"/>
    </location>
</feature>
<reference evidence="6" key="1">
    <citation type="journal article" date="2014" name="Int. J. Syst. Evol. Microbiol.">
        <title>Complete genome sequence of Corynebacterium casei LMG S-19264T (=DSM 44701T), isolated from a smear-ripened cheese.</title>
        <authorList>
            <consortium name="US DOE Joint Genome Institute (JGI-PGF)"/>
            <person name="Walter F."/>
            <person name="Albersmeier A."/>
            <person name="Kalinowski J."/>
            <person name="Ruckert C."/>
        </authorList>
    </citation>
    <scope>NUCLEOTIDE SEQUENCE</scope>
    <source>
        <strain evidence="6">JCM 17820</strain>
    </source>
</reference>
<evidence type="ECO:0000256" key="1">
    <source>
        <dbReference type="ARBA" id="ARBA00022705"/>
    </source>
</evidence>
<evidence type="ECO:0000259" key="4">
    <source>
        <dbReference type="Pfam" id="PF13191"/>
    </source>
</evidence>
<dbReference type="GO" id="GO:0051301">
    <property type="term" value="P:cell division"/>
    <property type="evidence" value="ECO:0007669"/>
    <property type="project" value="UniProtKB-KW"/>
</dbReference>
<dbReference type="Gene3D" id="3.40.50.300">
    <property type="entry name" value="P-loop containing nucleotide triphosphate hydrolases"/>
    <property type="match status" value="1"/>
</dbReference>
<dbReference type="Pfam" id="PF22703">
    <property type="entry name" value="Cdc6_lid"/>
    <property type="match status" value="1"/>
</dbReference>
<evidence type="ECO:0000313" key="6">
    <source>
        <dbReference type="EMBL" id="GGN84468.1"/>
    </source>
</evidence>
<dbReference type="EMBL" id="BMOU01000001">
    <property type="protein sequence ID" value="GGN84468.1"/>
    <property type="molecule type" value="Genomic_DNA"/>
</dbReference>
<dbReference type="InterPro" id="IPR050311">
    <property type="entry name" value="ORC1/CDC6"/>
</dbReference>
<keyword evidence="1" id="KW-0235">DNA replication</keyword>
<gene>
    <name evidence="6" type="ORF">GCM10009030_00150</name>
</gene>
<dbReference type="GO" id="GO:0006260">
    <property type="term" value="P:DNA replication"/>
    <property type="evidence" value="ECO:0007669"/>
    <property type="project" value="UniProtKB-KW"/>
</dbReference>
<feature type="domain" description="Orc1-like AAA ATPase" evidence="4">
    <location>
        <begin position="17"/>
        <end position="126"/>
    </location>
</feature>
<dbReference type="AlphaFoldDB" id="A0A830GF90"/>
<dbReference type="SUPFAM" id="SSF52540">
    <property type="entry name" value="P-loop containing nucleoside triphosphate hydrolases"/>
    <property type="match status" value="1"/>
</dbReference>
<dbReference type="RefSeq" id="WP_188993394.1">
    <property type="nucleotide sequence ID" value="NZ_BMOU01000001.1"/>
</dbReference>